<dbReference type="Pfam" id="PF11951">
    <property type="entry name" value="Fungal_trans_2"/>
    <property type="match status" value="1"/>
</dbReference>
<dbReference type="Gene3D" id="4.10.240.10">
    <property type="entry name" value="Zn(2)-C6 fungal-type DNA-binding domain"/>
    <property type="match status" value="1"/>
</dbReference>
<dbReference type="Pfam" id="PF00172">
    <property type="entry name" value="Zn_clus"/>
    <property type="match status" value="1"/>
</dbReference>
<comment type="caution">
    <text evidence="4">The sequence shown here is derived from an EMBL/GenBank/DDBJ whole genome shotgun (WGS) entry which is preliminary data.</text>
</comment>
<evidence type="ECO:0000256" key="2">
    <source>
        <dbReference type="ARBA" id="ARBA00023242"/>
    </source>
</evidence>
<evidence type="ECO:0000256" key="1">
    <source>
        <dbReference type="ARBA" id="ARBA00004123"/>
    </source>
</evidence>
<proteinExistence type="predicted"/>
<reference evidence="4 5" key="1">
    <citation type="submission" date="2021-08" db="EMBL/GenBank/DDBJ databases">
        <title>The highly contiguous genome resource for Trichoderma semiorbis FJ059, a fungal antagonistic to plant pathogens.</title>
        <authorList>
            <person name="Liu T."/>
        </authorList>
    </citation>
    <scope>NUCLEOTIDE SEQUENCE [LARGE SCALE GENOMIC DNA]</scope>
    <source>
        <strain evidence="4 5">FJ059</strain>
    </source>
</reference>
<evidence type="ECO:0000313" key="5">
    <source>
        <dbReference type="Proteomes" id="UP000826573"/>
    </source>
</evidence>
<gene>
    <name evidence="4" type="ORF">TsFJ059_005422</name>
</gene>
<feature type="domain" description="Zn(2)-C6 fungal-type" evidence="3">
    <location>
        <begin position="20"/>
        <end position="50"/>
    </location>
</feature>
<dbReference type="EMBL" id="JAIMJC010000002">
    <property type="protein sequence ID" value="KAH0530843.1"/>
    <property type="molecule type" value="Genomic_DNA"/>
</dbReference>
<evidence type="ECO:0000259" key="3">
    <source>
        <dbReference type="PROSITE" id="PS50048"/>
    </source>
</evidence>
<dbReference type="GO" id="GO:0000981">
    <property type="term" value="F:DNA-binding transcription factor activity, RNA polymerase II-specific"/>
    <property type="evidence" value="ECO:0007669"/>
    <property type="project" value="InterPro"/>
</dbReference>
<dbReference type="SUPFAM" id="SSF57701">
    <property type="entry name" value="Zn2/Cys6 DNA-binding domain"/>
    <property type="match status" value="1"/>
</dbReference>
<dbReference type="PROSITE" id="PS50048">
    <property type="entry name" value="ZN2_CY6_FUNGAL_2"/>
    <property type="match status" value="1"/>
</dbReference>
<dbReference type="PROSITE" id="PS00463">
    <property type="entry name" value="ZN2_CY6_FUNGAL_1"/>
    <property type="match status" value="1"/>
</dbReference>
<dbReference type="Proteomes" id="UP000826573">
    <property type="component" value="Unassembled WGS sequence"/>
</dbReference>
<dbReference type="CDD" id="cd00067">
    <property type="entry name" value="GAL4"/>
    <property type="match status" value="1"/>
</dbReference>
<dbReference type="InterPro" id="IPR001138">
    <property type="entry name" value="Zn2Cys6_DnaBD"/>
</dbReference>
<evidence type="ECO:0000313" key="4">
    <source>
        <dbReference type="EMBL" id="KAH0530843.1"/>
    </source>
</evidence>
<name>A0A9P8KWB7_9HYPO</name>
<dbReference type="SMART" id="SM00066">
    <property type="entry name" value="GAL4"/>
    <property type="match status" value="1"/>
</dbReference>
<accession>A0A9P8KWB7</accession>
<organism evidence="4 5">
    <name type="scientific">Trichoderma semiorbis</name>
    <dbReference type="NCBI Taxonomy" id="1491008"/>
    <lineage>
        <taxon>Eukaryota</taxon>
        <taxon>Fungi</taxon>
        <taxon>Dikarya</taxon>
        <taxon>Ascomycota</taxon>
        <taxon>Pezizomycotina</taxon>
        <taxon>Sordariomycetes</taxon>
        <taxon>Hypocreomycetidae</taxon>
        <taxon>Hypocreales</taxon>
        <taxon>Hypocreaceae</taxon>
        <taxon>Trichoderma</taxon>
    </lineage>
</organism>
<dbReference type="InterPro" id="IPR021858">
    <property type="entry name" value="Fun_TF"/>
</dbReference>
<sequence>MDRVDSTTGPHPKKGRSKNGCYTCRIKKVKCDEARPRCKRCIRLRRLCDYGDYEPKIKHNDLLAISRGYMLAVENSKALPTWAQRAALTRALALPTQLPEFPSSASSLNLTSADHEAIRYFRTTFARIHHTKNPDYSLFSIIFTLAQDEPVVMHALLAIGGHEIEFRRNSTSDGAADDASQLVQRDRNKWTPVQHYSAALGLLADVIGTADDGRQLELDPICAVLYLMLVYEQKYGDGTCSGLSNHLAGAALIVKHRCNSLSDQISTRGWQGTPVLSRMQPQDDSQQPGLSLFVIRLLVWISLCDSTAATFGLGGQCNSELKNIMAPDDSSSISGFDALHRYSNSLYRSMWGDAYPQVELLDDVENRDIFAFLCASMQLRGIVAQLSNLDMNELRQRLPAVESAFRQIDLRYGELLEVASDISLSTDNSHRLVANIRAFVPIYHAVKLELLRITRRNGLTTKMKIVPEAHITAIIDLAVQADKHQGVEGTIRVAWPLFVVALETSNVVHQRWVLSRFKAMSSYSKNLERAHRFLTEALRRQCENIEVYKDFRLDNGEVFVI</sequence>
<keyword evidence="2" id="KW-0539">Nucleus</keyword>
<dbReference type="GO" id="GO:0008270">
    <property type="term" value="F:zinc ion binding"/>
    <property type="evidence" value="ECO:0007669"/>
    <property type="project" value="InterPro"/>
</dbReference>
<comment type="subcellular location">
    <subcellularLocation>
        <location evidence="1">Nucleus</location>
    </subcellularLocation>
</comment>
<keyword evidence="5" id="KW-1185">Reference proteome</keyword>
<protein>
    <recommendedName>
        <fullName evidence="3">Zn(2)-C6 fungal-type domain-containing protein</fullName>
    </recommendedName>
</protein>
<dbReference type="InterPro" id="IPR036864">
    <property type="entry name" value="Zn2-C6_fun-type_DNA-bd_sf"/>
</dbReference>
<dbReference type="PANTHER" id="PTHR37534">
    <property type="entry name" value="TRANSCRIPTIONAL ACTIVATOR PROTEIN UGA3"/>
    <property type="match status" value="1"/>
</dbReference>
<dbReference type="GO" id="GO:0005634">
    <property type="term" value="C:nucleus"/>
    <property type="evidence" value="ECO:0007669"/>
    <property type="project" value="UniProtKB-SubCell"/>
</dbReference>
<dbReference type="AlphaFoldDB" id="A0A9P8KWB7"/>
<dbReference type="PANTHER" id="PTHR37534:SF46">
    <property type="entry name" value="ZN(II)2CYS6 TRANSCRIPTION FACTOR (EUROFUNG)"/>
    <property type="match status" value="1"/>
</dbReference>